<name>A0ABT1CWU5_9HYPH</name>
<dbReference type="PANTHER" id="PTHR43820:SF2">
    <property type="entry name" value="ABC TRANSPORTER ATP-BINDING PROTEIN"/>
    <property type="match status" value="1"/>
</dbReference>
<dbReference type="PANTHER" id="PTHR43820">
    <property type="entry name" value="HIGH-AFFINITY BRANCHED-CHAIN AMINO ACID TRANSPORT ATP-BINDING PROTEIN LIVF"/>
    <property type="match status" value="1"/>
</dbReference>
<gene>
    <name evidence="7" type="ORF">GTW23_20895</name>
</gene>
<evidence type="ECO:0000256" key="4">
    <source>
        <dbReference type="ARBA" id="ARBA00022840"/>
    </source>
</evidence>
<feature type="domain" description="ABC transporter" evidence="6">
    <location>
        <begin position="7"/>
        <end position="232"/>
    </location>
</feature>
<evidence type="ECO:0000256" key="5">
    <source>
        <dbReference type="ARBA" id="ARBA00022970"/>
    </source>
</evidence>
<proteinExistence type="inferred from homology"/>
<keyword evidence="4 7" id="KW-0067">ATP-binding</keyword>
<dbReference type="Pfam" id="PF00005">
    <property type="entry name" value="ABC_tran"/>
    <property type="match status" value="1"/>
</dbReference>
<dbReference type="PROSITE" id="PS50893">
    <property type="entry name" value="ABC_TRANSPORTER_2"/>
    <property type="match status" value="1"/>
</dbReference>
<dbReference type="SUPFAM" id="SSF52540">
    <property type="entry name" value="P-loop containing nucleoside triphosphate hydrolases"/>
    <property type="match status" value="1"/>
</dbReference>
<dbReference type="RefSeq" id="WP_252917361.1">
    <property type="nucleotide sequence ID" value="NZ_JAAAML010000004.1"/>
</dbReference>
<keyword evidence="5" id="KW-0029">Amino-acid transport</keyword>
<organism evidence="7 8">
    <name type="scientific">Hoeflea alexandrii</name>
    <dbReference type="NCBI Taxonomy" id="288436"/>
    <lineage>
        <taxon>Bacteria</taxon>
        <taxon>Pseudomonadati</taxon>
        <taxon>Pseudomonadota</taxon>
        <taxon>Alphaproteobacteria</taxon>
        <taxon>Hyphomicrobiales</taxon>
        <taxon>Rhizobiaceae</taxon>
        <taxon>Hoeflea</taxon>
    </lineage>
</organism>
<dbReference type="SMART" id="SM00382">
    <property type="entry name" value="AAA"/>
    <property type="match status" value="1"/>
</dbReference>
<dbReference type="Proteomes" id="UP001320715">
    <property type="component" value="Unassembled WGS sequence"/>
</dbReference>
<comment type="similarity">
    <text evidence="1">Belongs to the ABC transporter superfamily.</text>
</comment>
<evidence type="ECO:0000313" key="8">
    <source>
        <dbReference type="Proteomes" id="UP001320715"/>
    </source>
</evidence>
<dbReference type="Gene3D" id="3.40.50.300">
    <property type="entry name" value="P-loop containing nucleotide triphosphate hydrolases"/>
    <property type="match status" value="1"/>
</dbReference>
<keyword evidence="2" id="KW-0813">Transport</keyword>
<evidence type="ECO:0000256" key="3">
    <source>
        <dbReference type="ARBA" id="ARBA00022741"/>
    </source>
</evidence>
<dbReference type="InterPro" id="IPR052156">
    <property type="entry name" value="BCAA_Transport_ATP-bd_LivF"/>
</dbReference>
<reference evidence="7 8" key="1">
    <citation type="submission" date="2020-01" db="EMBL/GenBank/DDBJ databases">
        <title>Genomes of bacteria type strains.</title>
        <authorList>
            <person name="Chen J."/>
            <person name="Zhu S."/>
            <person name="Yang J."/>
        </authorList>
    </citation>
    <scope>NUCLEOTIDE SEQUENCE [LARGE SCALE GENOMIC DNA]</scope>
    <source>
        <strain evidence="7 8">DSM 16655</strain>
    </source>
</reference>
<dbReference type="EMBL" id="JAAAML010000004">
    <property type="protein sequence ID" value="MCO6410647.1"/>
    <property type="molecule type" value="Genomic_DNA"/>
</dbReference>
<evidence type="ECO:0000259" key="6">
    <source>
        <dbReference type="PROSITE" id="PS50893"/>
    </source>
</evidence>
<dbReference type="InterPro" id="IPR027417">
    <property type="entry name" value="P-loop_NTPase"/>
</dbReference>
<evidence type="ECO:0000256" key="1">
    <source>
        <dbReference type="ARBA" id="ARBA00005417"/>
    </source>
</evidence>
<sequence length="232" mass="24928">MKAAPLLSIDNLTGGYGEIVIVTDLSLALSQGQALCVTGRNGVGKSTLARLVTGSLMPASGQVVFLGEDLTFAPAHGRARQGMGYAPQEGVVFDTLSVAENLTLHHRDRSLERYKELFAMFPRLPDRLGQRAGTLSGGEKKILSFCRALAEDTKLVILDEPTEGVQPENIALMAEAINRAKDAGRGFLIIEQNLSLVEAVADQAALMDHGECIYTHSGTINLRAELAERLKI</sequence>
<evidence type="ECO:0000256" key="2">
    <source>
        <dbReference type="ARBA" id="ARBA00022448"/>
    </source>
</evidence>
<keyword evidence="8" id="KW-1185">Reference proteome</keyword>
<dbReference type="InterPro" id="IPR003439">
    <property type="entry name" value="ABC_transporter-like_ATP-bd"/>
</dbReference>
<evidence type="ECO:0000313" key="7">
    <source>
        <dbReference type="EMBL" id="MCO6410647.1"/>
    </source>
</evidence>
<dbReference type="InterPro" id="IPR003593">
    <property type="entry name" value="AAA+_ATPase"/>
</dbReference>
<accession>A0ABT1CWU5</accession>
<protein>
    <submittedName>
        <fullName evidence="7">ATP-binding cassette domain-containing protein</fullName>
    </submittedName>
</protein>
<dbReference type="GO" id="GO:0005524">
    <property type="term" value="F:ATP binding"/>
    <property type="evidence" value="ECO:0007669"/>
    <property type="project" value="UniProtKB-KW"/>
</dbReference>
<comment type="caution">
    <text evidence="7">The sequence shown here is derived from an EMBL/GenBank/DDBJ whole genome shotgun (WGS) entry which is preliminary data.</text>
</comment>
<keyword evidence="3" id="KW-0547">Nucleotide-binding</keyword>